<evidence type="ECO:0000313" key="2">
    <source>
        <dbReference type="Proteomes" id="UP000595663"/>
    </source>
</evidence>
<dbReference type="SUPFAM" id="SSF52540">
    <property type="entry name" value="P-loop containing nucleoside triphosphate hydrolases"/>
    <property type="match status" value="1"/>
</dbReference>
<keyword evidence="2" id="KW-1185">Reference proteome</keyword>
<dbReference type="Proteomes" id="UP000595663">
    <property type="component" value="Chromosome"/>
</dbReference>
<dbReference type="Pfam" id="PF13469">
    <property type="entry name" value="Sulfotransfer_3"/>
    <property type="match status" value="1"/>
</dbReference>
<organism evidence="1 2">
    <name type="scientific">Amphritea japonica ATCC BAA-1530</name>
    <dbReference type="NCBI Taxonomy" id="1278309"/>
    <lineage>
        <taxon>Bacteria</taxon>
        <taxon>Pseudomonadati</taxon>
        <taxon>Pseudomonadota</taxon>
        <taxon>Gammaproteobacteria</taxon>
        <taxon>Oceanospirillales</taxon>
        <taxon>Oceanospirillaceae</taxon>
        <taxon>Amphritea</taxon>
    </lineage>
</organism>
<keyword evidence="1" id="KW-0808">Transferase</keyword>
<dbReference type="AlphaFoldDB" id="A0A7R6PCB9"/>
<evidence type="ECO:0000313" key="1">
    <source>
        <dbReference type="EMBL" id="BBB25496.1"/>
    </source>
</evidence>
<name>A0A7R6PCB9_9GAMM</name>
<proteinExistence type="predicted"/>
<protein>
    <submittedName>
        <fullName evidence="1">Glycosyl transferase family 2</fullName>
    </submittedName>
</protein>
<reference evidence="1 2" key="1">
    <citation type="journal article" date="2008" name="Int. J. Syst. Evol. Microbiol.">
        <title>Amphritea japonica sp. nov. and Amphritea balenae sp. nov., isolated from the sediment adjacent to sperm whale carcasses off Kagoshima, Japan.</title>
        <authorList>
            <person name="Miyazaki M."/>
            <person name="Nogi Y."/>
            <person name="Fujiwara Y."/>
            <person name="Kawato M."/>
            <person name="Nagahama T."/>
            <person name="Kubokawa K."/>
            <person name="Horikoshi K."/>
        </authorList>
    </citation>
    <scope>NUCLEOTIDE SEQUENCE [LARGE SCALE GENOMIC DNA]</scope>
    <source>
        <strain evidence="1 2">ATCC BAA-1530</strain>
    </source>
</reference>
<dbReference type="EMBL" id="AP014545">
    <property type="protein sequence ID" value="BBB25496.1"/>
    <property type="molecule type" value="Genomic_DNA"/>
</dbReference>
<dbReference type="GO" id="GO:0016740">
    <property type="term" value="F:transferase activity"/>
    <property type="evidence" value="ECO:0007669"/>
    <property type="project" value="UniProtKB-KW"/>
</dbReference>
<dbReference type="RefSeq" id="WP_083935343.1">
    <property type="nucleotide sequence ID" value="NZ_AP014545.1"/>
</dbReference>
<accession>A0A7R6PCB9</accession>
<sequence>MESSKVCILGMHRSGTSCLAGCLEERGLFLGDVVNASPHNKKGNKENKELRRLNDDVLESSGGTWDRPPEFISWNDEHRQRRDDIINTLKNNRHWGFKDPRVVLTLPFWLEALPDMKFVGTFRHPSAVIASLTKRPGLAPSVAPLKLWTLYNRSLLEAVKHYEFPLICFDRPQDEYLYSIEQASAYLGLPEGINVSGGFFEENIRTQSIFKESDLELGSEEQAIYRELLDKSC</sequence>
<dbReference type="Gene3D" id="3.40.50.300">
    <property type="entry name" value="P-loop containing nucleotide triphosphate hydrolases"/>
    <property type="match status" value="1"/>
</dbReference>
<dbReference type="OrthoDB" id="1441538at2"/>
<gene>
    <name evidence="1" type="ORF">AMJAP_0899</name>
</gene>
<dbReference type="InterPro" id="IPR027417">
    <property type="entry name" value="P-loop_NTPase"/>
</dbReference>
<dbReference type="KEGG" id="ajp:AMJAP_0899"/>